<dbReference type="AlphaFoldDB" id="A0A1T5K7N4"/>
<sequence length="268" mass="26996">MASPSSDARAAFLALHRPGDPLLLPNAWDAGSARILAALGFAALATTSSGFAATLGRPDGATTRDEALEHAAALADAVDVPVSADLENGFADSPADVAATVAEARTTGVAGCSIEDATGRDDAPVYDRGLAVERVAAAAAAAGDLVLTARCENHLFGRDDLADTIARLQAYQEAGADVLYAPGLRDAAAVATVCREVDRPVNALLVAGGPTPAELADAGVARISVGGTLAWVALSALVDAARELQAGEVGFLGRTGPAREVMARAFRG</sequence>
<name>A0A1T5K7N4_9MICO</name>
<accession>A0A1T5K7N4</accession>
<proteinExistence type="predicted"/>
<dbReference type="Proteomes" id="UP000189777">
    <property type="component" value="Unassembled WGS sequence"/>
</dbReference>
<dbReference type="InterPro" id="IPR015813">
    <property type="entry name" value="Pyrv/PenolPyrv_kinase-like_dom"/>
</dbReference>
<dbReference type="PANTHER" id="PTHR42905:SF16">
    <property type="entry name" value="CARBOXYPHOSPHONOENOLPYRUVATE PHOSPHONOMUTASE-LIKE PROTEIN (AFU_ORTHOLOGUE AFUA_5G07230)"/>
    <property type="match status" value="1"/>
</dbReference>
<reference evidence="1 2" key="1">
    <citation type="submission" date="2017-02" db="EMBL/GenBank/DDBJ databases">
        <authorList>
            <person name="Peterson S.W."/>
        </authorList>
    </citation>
    <scope>NUCLEOTIDE SEQUENCE [LARGE SCALE GENOMIC DNA]</scope>
    <source>
        <strain evidence="1 2">DSM 21481</strain>
    </source>
</reference>
<dbReference type="CDD" id="cd00377">
    <property type="entry name" value="ICL_PEPM"/>
    <property type="match status" value="1"/>
</dbReference>
<dbReference type="Pfam" id="PF13714">
    <property type="entry name" value="PEP_mutase"/>
    <property type="match status" value="1"/>
</dbReference>
<organism evidence="1 2">
    <name type="scientific">Krasilnikoviella flava</name>
    <dbReference type="NCBI Taxonomy" id="526729"/>
    <lineage>
        <taxon>Bacteria</taxon>
        <taxon>Bacillati</taxon>
        <taxon>Actinomycetota</taxon>
        <taxon>Actinomycetes</taxon>
        <taxon>Micrococcales</taxon>
        <taxon>Promicromonosporaceae</taxon>
        <taxon>Krasilnikoviella</taxon>
    </lineage>
</organism>
<dbReference type="Gene3D" id="3.20.20.60">
    <property type="entry name" value="Phosphoenolpyruvate-binding domains"/>
    <property type="match status" value="1"/>
</dbReference>
<dbReference type="OrthoDB" id="9780430at2"/>
<keyword evidence="1" id="KW-0456">Lyase</keyword>
<keyword evidence="2" id="KW-1185">Reference proteome</keyword>
<evidence type="ECO:0000313" key="1">
    <source>
        <dbReference type="EMBL" id="SKC59630.1"/>
    </source>
</evidence>
<protein>
    <submittedName>
        <fullName evidence="1">2-Methylisocitrate lyase, PEP mutase family</fullName>
    </submittedName>
</protein>
<dbReference type="EMBL" id="FUZQ01000003">
    <property type="protein sequence ID" value="SKC59630.1"/>
    <property type="molecule type" value="Genomic_DNA"/>
</dbReference>
<dbReference type="InterPro" id="IPR040442">
    <property type="entry name" value="Pyrv_kinase-like_dom_sf"/>
</dbReference>
<dbReference type="PANTHER" id="PTHR42905">
    <property type="entry name" value="PHOSPHOENOLPYRUVATE CARBOXYLASE"/>
    <property type="match status" value="1"/>
</dbReference>
<evidence type="ECO:0000313" key="2">
    <source>
        <dbReference type="Proteomes" id="UP000189777"/>
    </source>
</evidence>
<dbReference type="RefSeq" id="WP_079573827.1">
    <property type="nucleotide sequence ID" value="NZ_FUZQ01000003.1"/>
</dbReference>
<dbReference type="GO" id="GO:0016829">
    <property type="term" value="F:lyase activity"/>
    <property type="evidence" value="ECO:0007669"/>
    <property type="project" value="UniProtKB-KW"/>
</dbReference>
<gene>
    <name evidence="1" type="ORF">SAMN04324258_1911</name>
</gene>
<dbReference type="SUPFAM" id="SSF51621">
    <property type="entry name" value="Phosphoenolpyruvate/pyruvate domain"/>
    <property type="match status" value="1"/>
</dbReference>
<dbReference type="STRING" id="526729.SAMN04324258_1911"/>
<dbReference type="InterPro" id="IPR039556">
    <property type="entry name" value="ICL/PEPM"/>
</dbReference>